<name>A0ABS8W3C6_DATST</name>
<accession>A0ABS8W3C6</accession>
<gene>
    <name evidence="3" type="ORF">HAX54_043863</name>
</gene>
<keyword evidence="4" id="KW-1185">Reference proteome</keyword>
<sequence length="170" mass="18459">MIAPLVSFNFLSFLVVQFSLPHITLLFSSNFNGKSSHQSFHGSSQEKSSPSLVPQSSETAPGSSQEKSSPSLIPQFSETAPSLSQEKSSPTPVPQSFKTPKAIIPIETLCEKGVGQSTGMDNADTFSSNLEAVKIMNHTSKIKDVKDDDDDNEPLSAKWEILKTVKIQVF</sequence>
<protein>
    <submittedName>
        <fullName evidence="3">Uncharacterized protein</fullName>
    </submittedName>
</protein>
<evidence type="ECO:0000256" key="2">
    <source>
        <dbReference type="SAM" id="SignalP"/>
    </source>
</evidence>
<reference evidence="3 4" key="1">
    <citation type="journal article" date="2021" name="BMC Genomics">
        <title>Datura genome reveals duplications of psychoactive alkaloid biosynthetic genes and high mutation rate following tissue culture.</title>
        <authorList>
            <person name="Rajewski A."/>
            <person name="Carter-House D."/>
            <person name="Stajich J."/>
            <person name="Litt A."/>
        </authorList>
    </citation>
    <scope>NUCLEOTIDE SEQUENCE [LARGE SCALE GENOMIC DNA]</scope>
    <source>
        <strain evidence="3">AR-01</strain>
    </source>
</reference>
<evidence type="ECO:0000256" key="1">
    <source>
        <dbReference type="SAM" id="MobiDB-lite"/>
    </source>
</evidence>
<evidence type="ECO:0000313" key="4">
    <source>
        <dbReference type="Proteomes" id="UP000823775"/>
    </source>
</evidence>
<comment type="caution">
    <text evidence="3">The sequence shown here is derived from an EMBL/GenBank/DDBJ whole genome shotgun (WGS) entry which is preliminary data.</text>
</comment>
<organism evidence="3 4">
    <name type="scientific">Datura stramonium</name>
    <name type="common">Jimsonweed</name>
    <name type="synonym">Common thornapple</name>
    <dbReference type="NCBI Taxonomy" id="4076"/>
    <lineage>
        <taxon>Eukaryota</taxon>
        <taxon>Viridiplantae</taxon>
        <taxon>Streptophyta</taxon>
        <taxon>Embryophyta</taxon>
        <taxon>Tracheophyta</taxon>
        <taxon>Spermatophyta</taxon>
        <taxon>Magnoliopsida</taxon>
        <taxon>eudicotyledons</taxon>
        <taxon>Gunneridae</taxon>
        <taxon>Pentapetalae</taxon>
        <taxon>asterids</taxon>
        <taxon>lamiids</taxon>
        <taxon>Solanales</taxon>
        <taxon>Solanaceae</taxon>
        <taxon>Solanoideae</taxon>
        <taxon>Datureae</taxon>
        <taxon>Datura</taxon>
    </lineage>
</organism>
<proteinExistence type="predicted"/>
<feature type="chain" id="PRO_5046427056" evidence="2">
    <location>
        <begin position="22"/>
        <end position="170"/>
    </location>
</feature>
<keyword evidence="2" id="KW-0732">Signal</keyword>
<dbReference type="EMBL" id="JACEIK010006615">
    <property type="protein sequence ID" value="MCE2055980.1"/>
    <property type="molecule type" value="Genomic_DNA"/>
</dbReference>
<feature type="region of interest" description="Disordered" evidence="1">
    <location>
        <begin position="37"/>
        <end position="100"/>
    </location>
</feature>
<feature type="compositionally biased region" description="Polar residues" evidence="1">
    <location>
        <begin position="37"/>
        <end position="98"/>
    </location>
</feature>
<dbReference type="Proteomes" id="UP000823775">
    <property type="component" value="Unassembled WGS sequence"/>
</dbReference>
<evidence type="ECO:0000313" key="3">
    <source>
        <dbReference type="EMBL" id="MCE2055980.1"/>
    </source>
</evidence>
<feature type="signal peptide" evidence="2">
    <location>
        <begin position="1"/>
        <end position="21"/>
    </location>
</feature>